<dbReference type="Gene3D" id="2.160.20.20">
    <property type="match status" value="1"/>
</dbReference>
<dbReference type="Proteomes" id="UP000028486">
    <property type="component" value="Chromosome"/>
</dbReference>
<dbReference type="NCBIfam" id="TIGR01414">
    <property type="entry name" value="autotrans_barl"/>
    <property type="match status" value="1"/>
</dbReference>
<evidence type="ECO:0000313" key="3">
    <source>
        <dbReference type="EMBL" id="AII14510.1"/>
    </source>
</evidence>
<dbReference type="Gene3D" id="2.40.128.130">
    <property type="entry name" value="Autotransporter beta-domain"/>
    <property type="match status" value="1"/>
</dbReference>
<dbReference type="SUPFAM" id="SSF103515">
    <property type="entry name" value="Autotransporter"/>
    <property type="match status" value="1"/>
</dbReference>
<dbReference type="HOGENOM" id="CLU_295076_0_0_7"/>
<dbReference type="eggNOG" id="COG3468">
    <property type="taxonomic scope" value="Bacteria"/>
</dbReference>
<dbReference type="InterPro" id="IPR005546">
    <property type="entry name" value="Autotransporte_beta"/>
</dbReference>
<reference evidence="4" key="1">
    <citation type="journal article" date="2014" name="Genome Announc.">
        <title>Complete Genome Sequence of Campylobacter iguaniorum Strain 1485ET, Isolated from a Bearded Dragon (Pogona vitticeps).</title>
        <authorList>
            <person name="Gilbert M.J."/>
            <person name="Miller W.G."/>
            <person name="Yee E."/>
            <person name="Kik M."/>
            <person name="Wagenaar J.A."/>
            <person name="Duim B."/>
        </authorList>
    </citation>
    <scope>NUCLEOTIDE SEQUENCE [LARGE SCALE GENOMIC DNA]</scope>
    <source>
        <strain evidence="4">1485E</strain>
    </source>
</reference>
<dbReference type="PRINTS" id="PR01484">
    <property type="entry name" value="PRTACTNFAMLY"/>
</dbReference>
<dbReference type="OrthoDB" id="8610050at2"/>
<keyword evidence="1" id="KW-0732">Signal</keyword>
<evidence type="ECO:0000313" key="4">
    <source>
        <dbReference type="Proteomes" id="UP000028486"/>
    </source>
</evidence>
<dbReference type="PANTHER" id="PTHR35037:SF3">
    <property type="entry name" value="C-TERMINAL REGION OF AIDA-LIKE PROTEIN"/>
    <property type="match status" value="1"/>
</dbReference>
<keyword evidence="4" id="KW-1185">Reference proteome</keyword>
<gene>
    <name evidence="3" type="ORF">CIG1485E_0654</name>
</gene>
<dbReference type="PROSITE" id="PS51208">
    <property type="entry name" value="AUTOTRANSPORTER"/>
    <property type="match status" value="1"/>
</dbReference>
<dbReference type="SMART" id="SM00869">
    <property type="entry name" value="Autotransporter"/>
    <property type="match status" value="1"/>
</dbReference>
<dbReference type="InterPro" id="IPR036709">
    <property type="entry name" value="Autotransporte_beta_dom_sf"/>
</dbReference>
<accession>A0A076F8F4</accession>
<sequence length="946" mass="104086">MRSKINLQYTKIMFSIPCVLLMSCSNINATGFLTQNVYNDDVDFTFNNADLIQTYATETYQFNENLSVTTTGGQQVVYAMEGSDLTFNIAQDKTFSINGYKNGNILRSSSNNSANPATFNINGGHLFIDQTSFNKDIGGLYTDNNGYININNQSITINNVGNAIELKDQSKFNITTGNIEITNAYRGIAMQSNVGGYTAPNILNLNSANNISIEAMQTNGAGIYALAYTGLVPPNVITLKANNDIKIDSAAQGIASFGKNEISLEAKNIDIDGGTRAIYSRGYENLDSLVTLKANNSINLTSNDTGVYSYRNSTVNLNASDITINATKYAIYSNAIADTATSLVNLNANSIKLGSSDNYVVYSANDGSVVSLNAKDVNINAVWSLFADNSGKINITSDISNINITNDALRAYNGGDITINTNTNILNSGINAIRTNTNGKVTINAPINQIKGDMYSAGGGEIRTAFSSNESKFTGSTDITTGGIIDLAFSNDATWYNIDDSTLSHLRLNKGIVDMSHTSGGQDLVVATDFSGSDGVFVLDISPDDINHGGTQTDFISIASALAPASAKIRISSSSIPSLSEYDFSGSNKAIWFGDVHNNVTFTSVQSKSMDDVYDYVFQTDINVRGGGSVNGNNWFLVGYGKRQNEAANSIINDSILRYLDISTLELDSLHKRLGEIQNYDEKDGIWARIIGAKGEYNDANINFNNKYNMIQAGYDKRYDNDYGDFFSGFALSYKDNDMDYKFGKGDSKNIGLALYESYFNEDKYYIDFILKYNHIRNKFEAFNDIGQTMQAKYNTNMANISLELGRKLQNEDGYFITPLGQINYGYVRGVDYTTSTGIKVEQDNINSLIGKLGLYAGKDFEQSSHYFKFGVLKEFIDEYGVYMQGKKESLHKTINIDDNWYEVGIGGDIWLNDDKSKTIYYSLEKTFGGRYETKWQATAGFRYLF</sequence>
<feature type="chain" id="PRO_5001712087" evidence="1">
    <location>
        <begin position="30"/>
        <end position="946"/>
    </location>
</feature>
<dbReference type="AlphaFoldDB" id="A0A076F8F4"/>
<dbReference type="GO" id="GO:0019867">
    <property type="term" value="C:outer membrane"/>
    <property type="evidence" value="ECO:0007669"/>
    <property type="project" value="InterPro"/>
</dbReference>
<dbReference type="Pfam" id="PF03797">
    <property type="entry name" value="Autotransporter"/>
    <property type="match status" value="1"/>
</dbReference>
<evidence type="ECO:0000259" key="2">
    <source>
        <dbReference type="PROSITE" id="PS51208"/>
    </source>
</evidence>
<feature type="signal peptide" evidence="1">
    <location>
        <begin position="1"/>
        <end position="29"/>
    </location>
</feature>
<dbReference type="KEGG" id="caj:CIG1485E_0654"/>
<dbReference type="RefSeq" id="WP_038453675.1">
    <property type="nucleotide sequence ID" value="NZ_CP009043.1"/>
</dbReference>
<dbReference type="EMBL" id="CP009043">
    <property type="protein sequence ID" value="AII14510.1"/>
    <property type="molecule type" value="Genomic_DNA"/>
</dbReference>
<dbReference type="PANTHER" id="PTHR35037">
    <property type="entry name" value="C-TERMINAL REGION OF AIDA-LIKE PROTEIN"/>
    <property type="match status" value="1"/>
</dbReference>
<dbReference type="InterPro" id="IPR051551">
    <property type="entry name" value="Autotransporter_adhesion"/>
</dbReference>
<dbReference type="InterPro" id="IPR006315">
    <property type="entry name" value="OM_autotransptr_brl_dom"/>
</dbReference>
<feature type="domain" description="Autotransporter" evidence="2">
    <location>
        <begin position="679"/>
        <end position="946"/>
    </location>
</feature>
<name>A0A076F8F4_9BACT</name>
<dbReference type="InterPro" id="IPR003991">
    <property type="entry name" value="Pertactin_virulence_factor"/>
</dbReference>
<proteinExistence type="predicted"/>
<dbReference type="InterPro" id="IPR012332">
    <property type="entry name" value="Autotransporter_pectin_lyase_C"/>
</dbReference>
<evidence type="ECO:0000256" key="1">
    <source>
        <dbReference type="SAM" id="SignalP"/>
    </source>
</evidence>
<protein>
    <submittedName>
        <fullName evidence="3">Autotransporter domain protein</fullName>
    </submittedName>
</protein>
<dbReference type="STRING" id="1244531.CIG2463D_0654"/>
<dbReference type="PROSITE" id="PS51257">
    <property type="entry name" value="PROKAR_LIPOPROTEIN"/>
    <property type="match status" value="1"/>
</dbReference>
<organism evidence="3 4">
    <name type="scientific">Campylobacter iguaniorum</name>
    <dbReference type="NCBI Taxonomy" id="1244531"/>
    <lineage>
        <taxon>Bacteria</taxon>
        <taxon>Pseudomonadati</taxon>
        <taxon>Campylobacterota</taxon>
        <taxon>Epsilonproteobacteria</taxon>
        <taxon>Campylobacterales</taxon>
        <taxon>Campylobacteraceae</taxon>
        <taxon>Campylobacter</taxon>
    </lineage>
</organism>